<sequence length="266" mass="29078">MTSYFDPKSWSPMRAAELGKGWVDQWVSVTAAWVDPVANLGAGTVTALMPDVLMSALTDGILRRFGGQSLDVMVQGAPVQAVLGSLRVRRRGSFFQAKVELADVVWDGHTFSELTLIANGVRLVPGVPTRLRAEQIDLTGQTSIYTIVDWLNGRDLDWLLEVEESGLIGARHRRRNLTAVVDASVVDDLVKIKVINARWQGLPIPRSILPGRAIPLERLPKDARIVRADRDGHTVSFTLDVPTIKGSLDLAQIRDAIVAGTGLIVF</sequence>
<dbReference type="EMBL" id="VLNY01000001">
    <property type="protein sequence ID" value="KAA0024977.1"/>
    <property type="molecule type" value="Genomic_DNA"/>
</dbReference>
<dbReference type="Proteomes" id="UP000322244">
    <property type="component" value="Unassembled WGS sequence"/>
</dbReference>
<gene>
    <name evidence="1" type="ORF">FOY51_03430</name>
</gene>
<dbReference type="RefSeq" id="WP_149428752.1">
    <property type="nucleotide sequence ID" value="NZ_VLNY01000001.1"/>
</dbReference>
<protein>
    <recommendedName>
        <fullName evidence="3">DUF2993 domain-containing protein</fullName>
    </recommendedName>
</protein>
<evidence type="ECO:0000313" key="2">
    <source>
        <dbReference type="Proteomes" id="UP000322244"/>
    </source>
</evidence>
<proteinExistence type="predicted"/>
<name>A0A5A7SJN7_9NOCA</name>
<evidence type="ECO:0000313" key="1">
    <source>
        <dbReference type="EMBL" id="KAA0024977.1"/>
    </source>
</evidence>
<dbReference type="AlphaFoldDB" id="A0A5A7SJN7"/>
<evidence type="ECO:0008006" key="3">
    <source>
        <dbReference type="Google" id="ProtNLM"/>
    </source>
</evidence>
<organism evidence="1 2">
    <name type="scientific">Antrihabitans cavernicola</name>
    <dbReference type="NCBI Taxonomy" id="2495913"/>
    <lineage>
        <taxon>Bacteria</taxon>
        <taxon>Bacillati</taxon>
        <taxon>Actinomycetota</taxon>
        <taxon>Actinomycetes</taxon>
        <taxon>Mycobacteriales</taxon>
        <taxon>Nocardiaceae</taxon>
        <taxon>Antrihabitans</taxon>
    </lineage>
</organism>
<reference evidence="1 2" key="1">
    <citation type="submission" date="2019-07" db="EMBL/GenBank/DDBJ databases">
        <title>Rhodococcus cavernicolus sp. nov., isolated from a cave.</title>
        <authorList>
            <person name="Lee S.D."/>
        </authorList>
    </citation>
    <scope>NUCLEOTIDE SEQUENCE [LARGE SCALE GENOMIC DNA]</scope>
    <source>
        <strain evidence="1 2">C1-24</strain>
    </source>
</reference>
<keyword evidence="2" id="KW-1185">Reference proteome</keyword>
<accession>A0A5A7SJN7</accession>
<dbReference type="OrthoDB" id="4521486at2"/>
<comment type="caution">
    <text evidence="1">The sequence shown here is derived from an EMBL/GenBank/DDBJ whole genome shotgun (WGS) entry which is preliminary data.</text>
</comment>